<dbReference type="Proteomes" id="UP000243297">
    <property type="component" value="Unassembled WGS sequence"/>
</dbReference>
<gene>
    <name evidence="3" type="ORF">SAMN02745191_2015</name>
</gene>
<evidence type="ECO:0000256" key="2">
    <source>
        <dbReference type="HAMAP-Rule" id="MF_01448"/>
    </source>
</evidence>
<dbReference type="EMBL" id="FUWY01000006">
    <property type="protein sequence ID" value="SJZ90705.1"/>
    <property type="molecule type" value="Genomic_DNA"/>
</dbReference>
<keyword evidence="4" id="KW-1185">Reference proteome</keyword>
<evidence type="ECO:0000313" key="4">
    <source>
        <dbReference type="Proteomes" id="UP000243297"/>
    </source>
</evidence>
<sequence length="92" mass="10641">METNKITITEEDGSQKEMEILFTFDDDSREKSYVLFTDPQDPEGEVFACSYTPEGEMVPVNDPDEWNMIEEVFGAFVEEIENDEEDSEEEKA</sequence>
<reference evidence="4" key="1">
    <citation type="submission" date="2017-02" db="EMBL/GenBank/DDBJ databases">
        <authorList>
            <person name="Varghese N."/>
            <person name="Submissions S."/>
        </authorList>
    </citation>
    <scope>NUCLEOTIDE SEQUENCE [LARGE SCALE GENOMIC DNA]</scope>
    <source>
        <strain evidence="4">ATCC 25662</strain>
    </source>
</reference>
<organism evidence="3 4">
    <name type="scientific">Anaerorhabdus furcosa</name>
    <dbReference type="NCBI Taxonomy" id="118967"/>
    <lineage>
        <taxon>Bacteria</taxon>
        <taxon>Bacillati</taxon>
        <taxon>Bacillota</taxon>
        <taxon>Erysipelotrichia</taxon>
        <taxon>Erysipelotrichales</taxon>
        <taxon>Erysipelotrichaceae</taxon>
        <taxon>Anaerorhabdus</taxon>
    </lineage>
</organism>
<dbReference type="Pfam" id="PF06949">
    <property type="entry name" value="DUF1292"/>
    <property type="match status" value="1"/>
</dbReference>
<protein>
    <recommendedName>
        <fullName evidence="2">UPF0473 protein SAMN02745191_2015</fullName>
    </recommendedName>
</protein>
<comment type="similarity">
    <text evidence="1 2">Belongs to the UPF0473 family.</text>
</comment>
<proteinExistence type="inferred from homology"/>
<dbReference type="PANTHER" id="PTHR40066:SF1">
    <property type="entry name" value="UPF0473 PROTEIN CBO2561_CLC_2432"/>
    <property type="match status" value="1"/>
</dbReference>
<dbReference type="STRING" id="118967.SAMN02745191_2015"/>
<dbReference type="InterPro" id="IPR009711">
    <property type="entry name" value="UPF0473"/>
</dbReference>
<dbReference type="AlphaFoldDB" id="A0A1T4PGL9"/>
<dbReference type="HAMAP" id="MF_01448">
    <property type="entry name" value="UPF0473"/>
    <property type="match status" value="1"/>
</dbReference>
<evidence type="ECO:0000256" key="1">
    <source>
        <dbReference type="ARBA" id="ARBA00008439"/>
    </source>
</evidence>
<evidence type="ECO:0000313" key="3">
    <source>
        <dbReference type="EMBL" id="SJZ90705.1"/>
    </source>
</evidence>
<name>A0A1T4PGL9_9FIRM</name>
<dbReference type="PANTHER" id="PTHR40066">
    <property type="entry name" value="UPF0473 PROTEIN CBO2561/CLC_2432"/>
    <property type="match status" value="1"/>
</dbReference>
<dbReference type="RefSeq" id="WP_200804802.1">
    <property type="nucleotide sequence ID" value="NZ_FUWY01000006.1"/>
</dbReference>
<accession>A0A1T4PGL9</accession>